<dbReference type="AlphaFoldDB" id="A0A660SNX9"/>
<dbReference type="Proteomes" id="UP000271125">
    <property type="component" value="Unassembled WGS sequence"/>
</dbReference>
<evidence type="ECO:0000313" key="2">
    <source>
        <dbReference type="Proteomes" id="UP000271125"/>
    </source>
</evidence>
<accession>A0A660SNX9</accession>
<sequence>MKNEEMISGIETKDLEILRYYTEKAFGKIFEGREKAKQRLIYDFLNYIKTNNRDSFLNQLLKILNTRIDDEDVKSLTRLINTFNVKYNTMENFSKIAYTIIMGIMA</sequence>
<name>A0A660SNX9_UNCT6</name>
<protein>
    <submittedName>
        <fullName evidence="1">Uncharacterized protein</fullName>
    </submittedName>
</protein>
<dbReference type="EMBL" id="QNBD01000075">
    <property type="protein sequence ID" value="RKX71806.1"/>
    <property type="molecule type" value="Genomic_DNA"/>
</dbReference>
<proteinExistence type="predicted"/>
<gene>
    <name evidence="1" type="ORF">DRP43_02150</name>
</gene>
<comment type="caution">
    <text evidence="1">The sequence shown here is derived from an EMBL/GenBank/DDBJ whole genome shotgun (WGS) entry which is preliminary data.</text>
</comment>
<reference evidence="1 2" key="1">
    <citation type="submission" date="2018-06" db="EMBL/GenBank/DDBJ databases">
        <title>Extensive metabolic versatility and redundancy in microbially diverse, dynamic hydrothermal sediments.</title>
        <authorList>
            <person name="Dombrowski N."/>
            <person name="Teske A."/>
            <person name="Baker B.J."/>
        </authorList>
    </citation>
    <scope>NUCLEOTIDE SEQUENCE [LARGE SCALE GENOMIC DNA]</scope>
    <source>
        <strain evidence="1">B10_G13</strain>
    </source>
</reference>
<organism evidence="1 2">
    <name type="scientific">candidate division TA06 bacterium</name>
    <dbReference type="NCBI Taxonomy" id="2250710"/>
    <lineage>
        <taxon>Bacteria</taxon>
        <taxon>Bacteria division TA06</taxon>
    </lineage>
</organism>
<evidence type="ECO:0000313" key="1">
    <source>
        <dbReference type="EMBL" id="RKX71806.1"/>
    </source>
</evidence>